<comment type="caution">
    <text evidence="2">The sequence shown here is derived from an EMBL/GenBank/DDBJ whole genome shotgun (WGS) entry which is preliminary data.</text>
</comment>
<proteinExistence type="predicted"/>
<dbReference type="Gene3D" id="1.10.260.40">
    <property type="entry name" value="lambda repressor-like DNA-binding domains"/>
    <property type="match status" value="1"/>
</dbReference>
<dbReference type="InterPro" id="IPR010982">
    <property type="entry name" value="Lambda_DNA-bd_dom_sf"/>
</dbReference>
<name>A0ABR6SY32_9LIST</name>
<evidence type="ECO:0000313" key="2">
    <source>
        <dbReference type="EMBL" id="MBC1510601.1"/>
    </source>
</evidence>
<accession>A0ABR6SY32</accession>
<protein>
    <submittedName>
        <fullName evidence="2">Helix-turn-helix transcriptional regulator</fullName>
    </submittedName>
</protein>
<dbReference type="EMBL" id="JAASUB010000014">
    <property type="protein sequence ID" value="MBC1510601.1"/>
    <property type="molecule type" value="Genomic_DNA"/>
</dbReference>
<dbReference type="SMART" id="SM00530">
    <property type="entry name" value="HTH_XRE"/>
    <property type="match status" value="1"/>
</dbReference>
<dbReference type="InterPro" id="IPR001387">
    <property type="entry name" value="Cro/C1-type_HTH"/>
</dbReference>
<organism evidence="2 3">
    <name type="scientific">Listeria immobilis</name>
    <dbReference type="NCBI Taxonomy" id="2713502"/>
    <lineage>
        <taxon>Bacteria</taxon>
        <taxon>Bacillati</taxon>
        <taxon>Bacillota</taxon>
        <taxon>Bacilli</taxon>
        <taxon>Bacillales</taxon>
        <taxon>Listeriaceae</taxon>
        <taxon>Listeria</taxon>
    </lineage>
</organism>
<reference evidence="2 3" key="1">
    <citation type="submission" date="2020-03" db="EMBL/GenBank/DDBJ databases">
        <title>Soil Listeria distribution.</title>
        <authorList>
            <person name="Liao J."/>
            <person name="Wiedmann M."/>
        </authorList>
    </citation>
    <scope>NUCLEOTIDE SEQUENCE [LARGE SCALE GENOMIC DNA]</scope>
    <source>
        <strain evidence="2 3">FSL L7-1515</strain>
    </source>
</reference>
<evidence type="ECO:0000313" key="3">
    <source>
        <dbReference type="Proteomes" id="UP000587800"/>
    </source>
</evidence>
<feature type="domain" description="HTH cro/C1-type" evidence="1">
    <location>
        <begin position="37"/>
        <end position="59"/>
    </location>
</feature>
<dbReference type="PROSITE" id="PS50943">
    <property type="entry name" value="HTH_CROC1"/>
    <property type="match status" value="1"/>
</dbReference>
<keyword evidence="3" id="KW-1185">Reference proteome</keyword>
<dbReference type="SUPFAM" id="SSF47413">
    <property type="entry name" value="lambda repressor-like DNA-binding domains"/>
    <property type="match status" value="1"/>
</dbReference>
<dbReference type="Pfam" id="PF13443">
    <property type="entry name" value="HTH_26"/>
    <property type="match status" value="1"/>
</dbReference>
<evidence type="ECO:0000259" key="1">
    <source>
        <dbReference type="PROSITE" id="PS50943"/>
    </source>
</evidence>
<sequence length="111" mass="12620">MTAFERVKKISDEQGIPISRLEDDLGFGKNSMYTWKKSSPSTDKLQKVADYFNVSVDYLLGRTDIKNPLEGLEDAQFLDVEGLTSEDIAKVEGIIRALKEAQRKIDEFENM</sequence>
<gene>
    <name evidence="2" type="ORF">HCJ59_11965</name>
</gene>
<dbReference type="Proteomes" id="UP000587800">
    <property type="component" value="Unassembled WGS sequence"/>
</dbReference>
<dbReference type="CDD" id="cd00093">
    <property type="entry name" value="HTH_XRE"/>
    <property type="match status" value="1"/>
</dbReference>
<dbReference type="RefSeq" id="WP_085621348.1">
    <property type="nucleotide sequence ID" value="NZ_JAASTZ010000014.1"/>
</dbReference>